<proteinExistence type="predicted"/>
<reference evidence="1 2" key="1">
    <citation type="journal article" date="2021" name="Commun. Biol.">
        <title>The genome of Shorea leprosula (Dipterocarpaceae) highlights the ecological relevance of drought in aseasonal tropical rainforests.</title>
        <authorList>
            <person name="Ng K.K.S."/>
            <person name="Kobayashi M.J."/>
            <person name="Fawcett J.A."/>
            <person name="Hatakeyama M."/>
            <person name="Paape T."/>
            <person name="Ng C.H."/>
            <person name="Ang C.C."/>
            <person name="Tnah L.H."/>
            <person name="Lee C.T."/>
            <person name="Nishiyama T."/>
            <person name="Sese J."/>
            <person name="O'Brien M.J."/>
            <person name="Copetti D."/>
            <person name="Mohd Noor M.I."/>
            <person name="Ong R.C."/>
            <person name="Putra M."/>
            <person name="Sireger I.Z."/>
            <person name="Indrioko S."/>
            <person name="Kosugi Y."/>
            <person name="Izuno A."/>
            <person name="Isagi Y."/>
            <person name="Lee S.L."/>
            <person name="Shimizu K.K."/>
        </authorList>
    </citation>
    <scope>NUCLEOTIDE SEQUENCE [LARGE SCALE GENOMIC DNA]</scope>
    <source>
        <strain evidence="1">214</strain>
    </source>
</reference>
<name>A0AAV5I815_9ROSI</name>
<keyword evidence="2" id="KW-1185">Reference proteome</keyword>
<sequence length="134" mass="15171">MEMETVRQDGDGVGDCAVAEVKSRGEGKAQYSFKRQQNRHGWRWRWKWRTRGGGGGASETEQSILEVLDFCPKTKMKSRASSSTFTPFLRPFVDRSSARQVVCDQGLAARFHVSTSELNPRRSPVVVEQEPAFF</sequence>
<accession>A0AAV5I815</accession>
<comment type="caution">
    <text evidence="1">The sequence shown here is derived from an EMBL/GenBank/DDBJ whole genome shotgun (WGS) entry which is preliminary data.</text>
</comment>
<gene>
    <name evidence="1" type="ORF">SLEP1_g8983</name>
</gene>
<evidence type="ECO:0000313" key="2">
    <source>
        <dbReference type="Proteomes" id="UP001054252"/>
    </source>
</evidence>
<dbReference type="Proteomes" id="UP001054252">
    <property type="component" value="Unassembled WGS sequence"/>
</dbReference>
<dbReference type="EMBL" id="BPVZ01000009">
    <property type="protein sequence ID" value="GKU95651.1"/>
    <property type="molecule type" value="Genomic_DNA"/>
</dbReference>
<dbReference type="AlphaFoldDB" id="A0AAV5I815"/>
<protein>
    <submittedName>
        <fullName evidence="1">Uncharacterized protein</fullName>
    </submittedName>
</protein>
<organism evidence="1 2">
    <name type="scientific">Rubroshorea leprosula</name>
    <dbReference type="NCBI Taxonomy" id="152421"/>
    <lineage>
        <taxon>Eukaryota</taxon>
        <taxon>Viridiplantae</taxon>
        <taxon>Streptophyta</taxon>
        <taxon>Embryophyta</taxon>
        <taxon>Tracheophyta</taxon>
        <taxon>Spermatophyta</taxon>
        <taxon>Magnoliopsida</taxon>
        <taxon>eudicotyledons</taxon>
        <taxon>Gunneridae</taxon>
        <taxon>Pentapetalae</taxon>
        <taxon>rosids</taxon>
        <taxon>malvids</taxon>
        <taxon>Malvales</taxon>
        <taxon>Dipterocarpaceae</taxon>
        <taxon>Rubroshorea</taxon>
    </lineage>
</organism>
<evidence type="ECO:0000313" key="1">
    <source>
        <dbReference type="EMBL" id="GKU95651.1"/>
    </source>
</evidence>